<dbReference type="Gene3D" id="4.10.75.10">
    <property type="entry name" value="Elafin-like"/>
    <property type="match status" value="1"/>
</dbReference>
<sequence length="1212" mass="134939">MKLLVLLIGFTSVFIVDGLLDFNTNRTVVTPCGNVTNHEDNFGLMSYKKIQKKLVIRCAQGFTFASQAAIKCNVTSKTWIGLGKLSCKKGNLNSCPSISGVGACVESCQNDSSCNDKTKKCCSNGCGHTCVTSVAKGRCASKNKKYMQVMESSKCSSDDQLYWCAGYYANVTENCLGLLLRRMNDLINIMNKKDIAIMLRSPGFSKNLMSKMDIMNSKTIDLIASSLSTNQLKDVLDDLKIEVLLRIRNKLVQRSIIKMIMKIYGKDARAWPEEAVKNKEIILCWLHPKMIADLTKNVKWKTIIRSVVNPKIISCIAGNVQVRNRLVKVFNNDCSKWTADDLSKLNQFIVIVSPRCISKIPTQQICSVRAMLGQSSIFVHHIPLARKILGKMTKEGCSGKKFKDWSDLEKQSLNYLLVGAKEQFIGQLSIANKEIYFLMADLICRYVPRGVKMAMLRKLKEAKSPDKWTGDNLKYSWHCMDTKTLEQAKDGFKALLKDSSISEDDCQQAMALSSNNLLRLARKKAEEIIGEAKTWNSNVGCRRALRDYTTTLAEAFNRGSAGLKEYVNFQIKRLKQAARRAKRRRNRRRFFLALWKVGEANFNIFLSEINRNMVKNNNGIKLFIDLGLNVDSVDTEKLREARSQLEIDDSVARFVVSIYVKQKQSLNEDDLNAMGDNLCKGVTQKHIKDNLQDLGSVKKMLGCPGISEPMRAALREKFNKLKGTIDTETICTFGPSTAFLPVETLKKLPDDVGDGCSWIEQAGQADPRQLGRAALEALKTQALTKMPDEINRENIEKLGSLVMGFKKEDVSRVAKDAIPDAMKVFNRFGDGDGQVVKEFLKKLGKPDADAIQTIGKQFGKLSEDAIKEINKDDFCANREDLVKHNYSPEIRKAVKEKFQQCTSSRKRRNTDPSAMTSEQVLSQGTLLTADEIKKIKFSVYVEIAKEIGEREYGPDQKDVLEAWASVAKNGDASKMEASLIENLGAVCRGFSADDIGKMNFANDDAIGGCSQKGLSRDQINKGLKRIKEIKKKEISSMSREDLTALGYFAIGMTTGEIGSIPKAVYSDVYDAFNKLTGWDEAQLVKLKERLVEIKGPIASWDEADFTEANAAVGGFTESEIKSLSKESIQAIPVEGISSIPPSKMKYFSDEQLSFLSPQQSSGLTDEQKSQVPDYCKKMNMNCPKPSDSGGCQVAVGTVTILMVAVASLTSLF</sequence>
<dbReference type="Proteomes" id="UP000887567">
    <property type="component" value="Unplaced"/>
</dbReference>
<evidence type="ECO:0000313" key="6">
    <source>
        <dbReference type="Proteomes" id="UP000887567"/>
    </source>
</evidence>
<evidence type="ECO:0000256" key="1">
    <source>
        <dbReference type="ARBA" id="ARBA00022729"/>
    </source>
</evidence>
<evidence type="ECO:0000313" key="5">
    <source>
        <dbReference type="EnsemblMetazoa" id="XP_020903917.1"/>
    </source>
</evidence>
<feature type="domain" description="WAP" evidence="4">
    <location>
        <begin position="85"/>
        <end position="134"/>
    </location>
</feature>
<keyword evidence="6" id="KW-1185">Reference proteome</keyword>
<dbReference type="Pfam" id="PF00095">
    <property type="entry name" value="WAP"/>
    <property type="match status" value="1"/>
</dbReference>
<dbReference type="RefSeq" id="XP_020903917.1">
    <property type="nucleotide sequence ID" value="XM_021048258.2"/>
</dbReference>
<dbReference type="GO" id="GO:0007160">
    <property type="term" value="P:cell-matrix adhesion"/>
    <property type="evidence" value="ECO:0007669"/>
    <property type="project" value="TreeGrafter"/>
</dbReference>
<evidence type="ECO:0000256" key="2">
    <source>
        <dbReference type="ARBA" id="ARBA00023180"/>
    </source>
</evidence>
<dbReference type="GO" id="GO:0009986">
    <property type="term" value="C:cell surface"/>
    <property type="evidence" value="ECO:0007669"/>
    <property type="project" value="TreeGrafter"/>
</dbReference>
<dbReference type="InterPro" id="IPR036645">
    <property type="entry name" value="Elafin-like_sf"/>
</dbReference>
<feature type="signal peptide" evidence="3">
    <location>
        <begin position="1"/>
        <end position="18"/>
    </location>
</feature>
<dbReference type="CDD" id="cd00199">
    <property type="entry name" value="WAP"/>
    <property type="match status" value="1"/>
</dbReference>
<dbReference type="InterPro" id="IPR008197">
    <property type="entry name" value="WAP_dom"/>
</dbReference>
<dbReference type="SMART" id="SM00217">
    <property type="entry name" value="WAP"/>
    <property type="match status" value="1"/>
</dbReference>
<dbReference type="AlphaFoldDB" id="A0A913XG69"/>
<dbReference type="KEGG" id="epa:110242302"/>
<accession>A0A913XG69</accession>
<dbReference type="PANTHER" id="PTHR23412">
    <property type="entry name" value="STEREOCILIN RELATED"/>
    <property type="match status" value="1"/>
</dbReference>
<dbReference type="PROSITE" id="PS51390">
    <property type="entry name" value="WAP"/>
    <property type="match status" value="1"/>
</dbReference>
<reference evidence="5" key="1">
    <citation type="submission" date="2022-11" db="UniProtKB">
        <authorList>
            <consortium name="EnsemblMetazoa"/>
        </authorList>
    </citation>
    <scope>IDENTIFICATION</scope>
</reference>
<dbReference type="OrthoDB" id="9985779at2759"/>
<name>A0A913XG69_EXADI</name>
<feature type="chain" id="PRO_5037387332" description="WAP domain-containing protein" evidence="3">
    <location>
        <begin position="19"/>
        <end position="1212"/>
    </location>
</feature>
<organism evidence="5 6">
    <name type="scientific">Exaiptasia diaphana</name>
    <name type="common">Tropical sea anemone</name>
    <name type="synonym">Aiptasia pulchella</name>
    <dbReference type="NCBI Taxonomy" id="2652724"/>
    <lineage>
        <taxon>Eukaryota</taxon>
        <taxon>Metazoa</taxon>
        <taxon>Cnidaria</taxon>
        <taxon>Anthozoa</taxon>
        <taxon>Hexacorallia</taxon>
        <taxon>Actiniaria</taxon>
        <taxon>Aiptasiidae</taxon>
        <taxon>Exaiptasia</taxon>
    </lineage>
</organism>
<proteinExistence type="predicted"/>
<dbReference type="EnsemblMetazoa" id="XM_021048258.2">
    <property type="protein sequence ID" value="XP_020903917.1"/>
    <property type="gene ID" value="LOC110242302"/>
</dbReference>
<dbReference type="GeneID" id="110242302"/>
<keyword evidence="2" id="KW-0325">Glycoprotein</keyword>
<protein>
    <recommendedName>
        <fullName evidence="4">WAP domain-containing protein</fullName>
    </recommendedName>
</protein>
<dbReference type="InterPro" id="IPR026664">
    <property type="entry name" value="Stereocilin-rel"/>
</dbReference>
<dbReference type="GO" id="GO:0005576">
    <property type="term" value="C:extracellular region"/>
    <property type="evidence" value="ECO:0007669"/>
    <property type="project" value="InterPro"/>
</dbReference>
<keyword evidence="1 3" id="KW-0732">Signal</keyword>
<dbReference type="PANTHER" id="PTHR23412:SF17">
    <property type="entry name" value="OTOANCORIN"/>
    <property type="match status" value="1"/>
</dbReference>
<evidence type="ECO:0000259" key="4">
    <source>
        <dbReference type="PROSITE" id="PS51390"/>
    </source>
</evidence>
<dbReference type="GO" id="GO:0030414">
    <property type="term" value="F:peptidase inhibitor activity"/>
    <property type="evidence" value="ECO:0007669"/>
    <property type="project" value="InterPro"/>
</dbReference>
<evidence type="ECO:0000256" key="3">
    <source>
        <dbReference type="SAM" id="SignalP"/>
    </source>
</evidence>